<gene>
    <name evidence="1" type="ORF">PIB30_086056</name>
</gene>
<evidence type="ECO:0000313" key="1">
    <source>
        <dbReference type="EMBL" id="MED6139677.1"/>
    </source>
</evidence>
<sequence length="90" mass="9986">MVPATVTAAQAHRGGRRHRVWQRAASREVTVTCCFRLNSETLRPRRNSFHPSAVACCSQTAPEVLCSLHGIHKSKSKLLCACLHSAPFCW</sequence>
<accession>A0ABU6STL0</accession>
<name>A0ABU6STL0_9FABA</name>
<comment type="caution">
    <text evidence="1">The sequence shown here is derived from an EMBL/GenBank/DDBJ whole genome shotgun (WGS) entry which is preliminary data.</text>
</comment>
<organism evidence="1 2">
    <name type="scientific">Stylosanthes scabra</name>
    <dbReference type="NCBI Taxonomy" id="79078"/>
    <lineage>
        <taxon>Eukaryota</taxon>
        <taxon>Viridiplantae</taxon>
        <taxon>Streptophyta</taxon>
        <taxon>Embryophyta</taxon>
        <taxon>Tracheophyta</taxon>
        <taxon>Spermatophyta</taxon>
        <taxon>Magnoliopsida</taxon>
        <taxon>eudicotyledons</taxon>
        <taxon>Gunneridae</taxon>
        <taxon>Pentapetalae</taxon>
        <taxon>rosids</taxon>
        <taxon>fabids</taxon>
        <taxon>Fabales</taxon>
        <taxon>Fabaceae</taxon>
        <taxon>Papilionoideae</taxon>
        <taxon>50 kb inversion clade</taxon>
        <taxon>dalbergioids sensu lato</taxon>
        <taxon>Dalbergieae</taxon>
        <taxon>Pterocarpus clade</taxon>
        <taxon>Stylosanthes</taxon>
    </lineage>
</organism>
<protein>
    <submittedName>
        <fullName evidence="1">Uncharacterized protein</fullName>
    </submittedName>
</protein>
<proteinExistence type="predicted"/>
<dbReference type="Proteomes" id="UP001341840">
    <property type="component" value="Unassembled WGS sequence"/>
</dbReference>
<keyword evidence="2" id="KW-1185">Reference proteome</keyword>
<reference evidence="1 2" key="1">
    <citation type="journal article" date="2023" name="Plants (Basel)">
        <title>Bridging the Gap: Combining Genomics and Transcriptomics Approaches to Understand Stylosanthes scabra, an Orphan Legume from the Brazilian Caatinga.</title>
        <authorList>
            <person name="Ferreira-Neto J.R.C."/>
            <person name="da Silva M.D."/>
            <person name="Binneck E."/>
            <person name="de Melo N.F."/>
            <person name="da Silva R.H."/>
            <person name="de Melo A.L.T.M."/>
            <person name="Pandolfi V."/>
            <person name="Bustamante F.O."/>
            <person name="Brasileiro-Vidal A.C."/>
            <person name="Benko-Iseppon A.M."/>
        </authorList>
    </citation>
    <scope>NUCLEOTIDE SEQUENCE [LARGE SCALE GENOMIC DNA]</scope>
    <source>
        <tissue evidence="1">Leaves</tissue>
    </source>
</reference>
<dbReference type="EMBL" id="JASCZI010061874">
    <property type="protein sequence ID" value="MED6139677.1"/>
    <property type="molecule type" value="Genomic_DNA"/>
</dbReference>
<evidence type="ECO:0000313" key="2">
    <source>
        <dbReference type="Proteomes" id="UP001341840"/>
    </source>
</evidence>